<dbReference type="GO" id="GO:0004725">
    <property type="term" value="F:protein tyrosine phosphatase activity"/>
    <property type="evidence" value="ECO:0007669"/>
    <property type="project" value="TreeGrafter"/>
</dbReference>
<dbReference type="AlphaFoldDB" id="A0A6P7HHB1"/>
<protein>
    <submittedName>
        <fullName evidence="2">Tyrosine-protein phosphatase non-receptor type 4-like</fullName>
    </submittedName>
</protein>
<evidence type="ECO:0000313" key="2">
    <source>
        <dbReference type="RefSeq" id="XP_028155050.1"/>
    </source>
</evidence>
<organism evidence="2">
    <name type="scientific">Diabrotica virgifera virgifera</name>
    <name type="common">western corn rootworm</name>
    <dbReference type="NCBI Taxonomy" id="50390"/>
    <lineage>
        <taxon>Eukaryota</taxon>
        <taxon>Metazoa</taxon>
        <taxon>Ecdysozoa</taxon>
        <taxon>Arthropoda</taxon>
        <taxon>Hexapoda</taxon>
        <taxon>Insecta</taxon>
        <taxon>Pterygota</taxon>
        <taxon>Neoptera</taxon>
        <taxon>Endopterygota</taxon>
        <taxon>Coleoptera</taxon>
        <taxon>Polyphaga</taxon>
        <taxon>Cucujiformia</taxon>
        <taxon>Chrysomeloidea</taxon>
        <taxon>Chrysomelidae</taxon>
        <taxon>Galerucinae</taxon>
        <taxon>Diabroticina</taxon>
        <taxon>Diabroticites</taxon>
        <taxon>Diabrotica</taxon>
    </lineage>
</organism>
<accession>A0A6P7HHB1</accession>
<dbReference type="SUPFAM" id="SSF52799">
    <property type="entry name" value="(Phosphotyrosine protein) phosphatases II"/>
    <property type="match status" value="1"/>
</dbReference>
<dbReference type="InParanoid" id="A0A6P7HHB1"/>
<feature type="compositionally biased region" description="Polar residues" evidence="1">
    <location>
        <begin position="101"/>
        <end position="114"/>
    </location>
</feature>
<name>A0A6P7HHB1_DIAVI</name>
<feature type="region of interest" description="Disordered" evidence="1">
    <location>
        <begin position="87"/>
        <end position="114"/>
    </location>
</feature>
<dbReference type="PANTHER" id="PTHR45706">
    <property type="entry name" value="TYROSINE-PROTEIN PHOSPHATASE"/>
    <property type="match status" value="1"/>
</dbReference>
<reference evidence="2" key="1">
    <citation type="submission" date="2025-08" db="UniProtKB">
        <authorList>
            <consortium name="RefSeq"/>
        </authorList>
    </citation>
    <scope>IDENTIFICATION</scope>
    <source>
        <tissue evidence="2">Whole insect</tissue>
    </source>
</reference>
<dbReference type="PANTHER" id="PTHR45706:SF4">
    <property type="entry name" value="TYROSINE-PROTEIN PHOSPHATASE"/>
    <property type="match status" value="1"/>
</dbReference>
<feature type="non-terminal residue" evidence="2">
    <location>
        <position position="1"/>
    </location>
</feature>
<gene>
    <name evidence="2" type="primary">LOC114348751</name>
</gene>
<evidence type="ECO:0000256" key="1">
    <source>
        <dbReference type="SAM" id="MobiDB-lite"/>
    </source>
</evidence>
<sequence length="114" mass="12816">KLVLVVKPNVLYQGYEDFEEPPYQYVPAGENEPSSPGNALQQSMLLLADGLASGALIARYETLFRKHPDLTCDESLKQPNVNKNRYRDILPCRGGQPFRQPGQNSETQFRTGPH</sequence>
<dbReference type="RefSeq" id="XP_028155050.1">
    <property type="nucleotide sequence ID" value="XM_028299249.1"/>
</dbReference>
<dbReference type="InterPro" id="IPR029021">
    <property type="entry name" value="Prot-tyrosine_phosphatase-like"/>
</dbReference>
<proteinExistence type="predicted"/>